<dbReference type="KEGG" id="vg:29123667"/>
<keyword evidence="1" id="KW-0812">Transmembrane</keyword>
<keyword evidence="3" id="KW-1185">Reference proteome</keyword>
<dbReference type="RefSeq" id="YP_009300816.1">
    <property type="nucleotide sequence ID" value="NC_031226.1"/>
</dbReference>
<feature type="transmembrane region" description="Helical" evidence="1">
    <location>
        <begin position="43"/>
        <end position="60"/>
    </location>
</feature>
<protein>
    <submittedName>
        <fullName evidence="2">Uncharacterized protein</fullName>
    </submittedName>
</protein>
<evidence type="ECO:0000313" key="2">
    <source>
        <dbReference type="EMBL" id="AMS03842.1"/>
    </source>
</evidence>
<gene>
    <name evidence="2" type="primary">32</name>
    <name evidence="2" type="ORF">SEA_BAXTERFOX_32</name>
</gene>
<dbReference type="GeneID" id="29123667"/>
<keyword evidence="1" id="KW-1133">Transmembrane helix</keyword>
<evidence type="ECO:0000313" key="3">
    <source>
        <dbReference type="Proteomes" id="UP000203465"/>
    </source>
</evidence>
<accession>A0A142KCK9</accession>
<reference evidence="3" key="1">
    <citation type="submission" date="2016-03" db="EMBL/GenBank/DDBJ databases">
        <authorList>
            <person name="Ploux O."/>
        </authorList>
    </citation>
    <scope>NUCLEOTIDE SEQUENCE [LARGE SCALE GENOMIC DNA]</scope>
</reference>
<dbReference type="Proteomes" id="UP000203465">
    <property type="component" value="Segment"/>
</dbReference>
<organism evidence="2 3">
    <name type="scientific">Gordonia phage BaxterFox</name>
    <dbReference type="NCBI Taxonomy" id="1821549"/>
    <lineage>
        <taxon>Viruses</taxon>
        <taxon>Duplodnaviria</taxon>
        <taxon>Heunggongvirae</taxon>
        <taxon>Uroviricota</taxon>
        <taxon>Caudoviricetes</taxon>
        <taxon>Nymbaxtervirinae</taxon>
        <taxon>Baxterfoxvirus</taxon>
        <taxon>Baxterfoxvirus baxterfox</taxon>
        <taxon>Baxtervirus baxterfox</taxon>
    </lineage>
</organism>
<dbReference type="EMBL" id="KU963263">
    <property type="protein sequence ID" value="AMS03842.1"/>
    <property type="molecule type" value="Genomic_DNA"/>
</dbReference>
<dbReference type="OrthoDB" id="29270at10239"/>
<keyword evidence="1" id="KW-0472">Membrane</keyword>
<evidence type="ECO:0000256" key="1">
    <source>
        <dbReference type="SAM" id="Phobius"/>
    </source>
</evidence>
<feature type="transmembrane region" description="Helical" evidence="1">
    <location>
        <begin position="15"/>
        <end position="37"/>
    </location>
</feature>
<proteinExistence type="predicted"/>
<sequence>MTTTVKRPHRRRVDAVSLALMVVGLLFGAISYCLVTFADVNALIMVPSIVAATVGASHLVKREAPRE</sequence>
<name>A0A142KCK9_9CAUD</name>